<dbReference type="PRINTS" id="PR00085">
    <property type="entry name" value="THFDHDRGNASE"/>
</dbReference>
<protein>
    <recommendedName>
        <fullName evidence="12">Bifunctional protein FolD</fullName>
    </recommendedName>
    <domain>
        <recommendedName>
            <fullName evidence="12">Methylenetetrahydrofolate dehydrogenase</fullName>
            <ecNumber evidence="12">1.5.1.5</ecNumber>
        </recommendedName>
    </domain>
    <domain>
        <recommendedName>
            <fullName evidence="12">Methenyltetrahydrofolate cyclohydrolase</fullName>
            <ecNumber evidence="12">3.5.4.9</ecNumber>
        </recommendedName>
    </domain>
</protein>
<proteinExistence type="inferred from homology"/>
<reference evidence="15 16" key="1">
    <citation type="submission" date="2015-03" db="EMBL/GenBank/DDBJ databases">
        <title>Genome sequence of Mycoplasma meleagridis strain ATCC 25294.</title>
        <authorList>
            <person name="Yacoub E."/>
            <person name="Blanchard A."/>
            <person name="Sirand-Pugnet P."/>
            <person name="Mardassi B.B.A."/>
        </authorList>
    </citation>
    <scope>NUCLEOTIDE SEQUENCE [LARGE SCALE GENOMIC DNA]</scope>
    <source>
        <strain evidence="15 16">ATCC 25294</strain>
    </source>
</reference>
<evidence type="ECO:0000256" key="1">
    <source>
        <dbReference type="ARBA" id="ARBA00004777"/>
    </source>
</evidence>
<comment type="caution">
    <text evidence="12">Lacks conserved residue(s) required for the propagation of feature annotation.</text>
</comment>
<keyword evidence="6 12" id="KW-0378">Hydrolase</keyword>
<evidence type="ECO:0000259" key="13">
    <source>
        <dbReference type="Pfam" id="PF00763"/>
    </source>
</evidence>
<evidence type="ECO:0000256" key="12">
    <source>
        <dbReference type="HAMAP-Rule" id="MF_01576"/>
    </source>
</evidence>
<dbReference type="Pfam" id="PF02882">
    <property type="entry name" value="THF_DHG_CYH_C"/>
    <property type="match status" value="1"/>
</dbReference>
<dbReference type="InterPro" id="IPR000672">
    <property type="entry name" value="THF_DH/CycHdrlase"/>
</dbReference>
<dbReference type="GO" id="GO:0000105">
    <property type="term" value="P:L-histidine biosynthetic process"/>
    <property type="evidence" value="ECO:0007669"/>
    <property type="project" value="UniProtKB-KW"/>
</dbReference>
<dbReference type="PANTHER" id="PTHR48099">
    <property type="entry name" value="C-1-TETRAHYDROFOLATE SYNTHASE, CYTOPLASMIC-RELATED"/>
    <property type="match status" value="1"/>
</dbReference>
<dbReference type="RefSeq" id="WP_046097070.1">
    <property type="nucleotide sequence ID" value="NZ_JZXN01000017.1"/>
</dbReference>
<keyword evidence="5 12" id="KW-0658">Purine biosynthesis</keyword>
<sequence length="292" mass="32588">MEIYYSKEIVNKLTKELKDEFAYLTEQLKRKPILAIIQVGDNNSSNKYIFYKQKKATKLGVETIVYKFPSDVNQNKLLKEIDKINDNADGVIVQLPLPENLHSKVILDSVRQEKDIDGLSSKNEFSFYNEKDMVQYFHFVPATALAVNEIIDYYNIDLDYKKIGVVGRSALVGKPIAHLLKKRAAKTSTFSTYNKRSTIRGIESNDIVVSGAGAPGLLHKNNLKKDAIVIDVGTTYIEDENGNLKLVGDVNTEGLENHISGLSPVPGGVGPLTVVCLFKNLALAVRHYLENN</sequence>
<dbReference type="EC" id="1.5.1.5" evidence="12"/>
<evidence type="ECO:0000256" key="9">
    <source>
        <dbReference type="ARBA" id="ARBA00023102"/>
    </source>
</evidence>
<organism evidence="15 16">
    <name type="scientific">Mycoplasmopsis meleagridis ATCC 25294</name>
    <dbReference type="NCBI Taxonomy" id="1264554"/>
    <lineage>
        <taxon>Bacteria</taxon>
        <taxon>Bacillati</taxon>
        <taxon>Mycoplasmatota</taxon>
        <taxon>Mycoplasmoidales</taxon>
        <taxon>Metamycoplasmataceae</taxon>
        <taxon>Mycoplasmopsis</taxon>
    </lineage>
</organism>
<comment type="subunit">
    <text evidence="2 12">Homodimer.</text>
</comment>
<dbReference type="InterPro" id="IPR020631">
    <property type="entry name" value="THF_DH/CycHdrlase_NAD-bd_dom"/>
</dbReference>
<evidence type="ECO:0000313" key="15">
    <source>
        <dbReference type="EMBL" id="KKB26734.1"/>
    </source>
</evidence>
<dbReference type="FunFam" id="3.40.50.10860:FF:000005">
    <property type="entry name" value="C-1-tetrahydrofolate synthase, cytoplasmic, putative"/>
    <property type="match status" value="1"/>
</dbReference>
<dbReference type="Pfam" id="PF00763">
    <property type="entry name" value="THF_DHG_CYH"/>
    <property type="match status" value="1"/>
</dbReference>
<evidence type="ECO:0000256" key="10">
    <source>
        <dbReference type="ARBA" id="ARBA00023167"/>
    </source>
</evidence>
<keyword evidence="7 12" id="KW-0521">NADP</keyword>
<evidence type="ECO:0000259" key="14">
    <source>
        <dbReference type="Pfam" id="PF02882"/>
    </source>
</evidence>
<comment type="pathway">
    <text evidence="1 12">One-carbon metabolism; tetrahydrofolate interconversion.</text>
</comment>
<evidence type="ECO:0000256" key="3">
    <source>
        <dbReference type="ARBA" id="ARBA00022563"/>
    </source>
</evidence>
<dbReference type="UniPathway" id="UPA00193"/>
<dbReference type="EMBL" id="JZXN01000017">
    <property type="protein sequence ID" value="KKB26734.1"/>
    <property type="molecule type" value="Genomic_DNA"/>
</dbReference>
<dbReference type="GO" id="GO:0004477">
    <property type="term" value="F:methenyltetrahydrofolate cyclohydrolase activity"/>
    <property type="evidence" value="ECO:0007669"/>
    <property type="project" value="UniProtKB-UniRule"/>
</dbReference>
<comment type="caution">
    <text evidence="15">The sequence shown here is derived from an EMBL/GenBank/DDBJ whole genome shotgun (WGS) entry which is preliminary data.</text>
</comment>
<dbReference type="STRING" id="29561.MM26B8_04580"/>
<evidence type="ECO:0000256" key="4">
    <source>
        <dbReference type="ARBA" id="ARBA00022605"/>
    </source>
</evidence>
<comment type="catalytic activity">
    <reaction evidence="12">
        <text>(6R)-5,10-methenyltetrahydrofolate + H2O = (6R)-10-formyltetrahydrofolate + H(+)</text>
        <dbReference type="Rhea" id="RHEA:23700"/>
        <dbReference type="ChEBI" id="CHEBI:15377"/>
        <dbReference type="ChEBI" id="CHEBI:15378"/>
        <dbReference type="ChEBI" id="CHEBI:57455"/>
        <dbReference type="ChEBI" id="CHEBI:195366"/>
        <dbReference type="EC" id="3.5.4.9"/>
    </reaction>
</comment>
<feature type="binding site" evidence="12">
    <location>
        <position position="234"/>
    </location>
    <ligand>
        <name>NADP(+)</name>
        <dbReference type="ChEBI" id="CHEBI:58349"/>
    </ligand>
</feature>
<dbReference type="GO" id="GO:0009086">
    <property type="term" value="P:methionine biosynthetic process"/>
    <property type="evidence" value="ECO:0007669"/>
    <property type="project" value="UniProtKB-KW"/>
</dbReference>
<dbReference type="PATRIC" id="fig|1264554.4.peg.148"/>
<gene>
    <name evidence="12 15" type="primary">folD</name>
    <name evidence="15" type="ORF">MMELEA_01160</name>
</gene>
<feature type="binding site" evidence="12">
    <location>
        <begin position="167"/>
        <end position="169"/>
    </location>
    <ligand>
        <name>NADP(+)</name>
        <dbReference type="ChEBI" id="CHEBI:58349"/>
    </ligand>
</feature>
<evidence type="ECO:0000256" key="6">
    <source>
        <dbReference type="ARBA" id="ARBA00022801"/>
    </source>
</evidence>
<evidence type="ECO:0000256" key="8">
    <source>
        <dbReference type="ARBA" id="ARBA00023002"/>
    </source>
</evidence>
<keyword evidence="16" id="KW-1185">Reference proteome</keyword>
<dbReference type="AlphaFoldDB" id="A0A0F5H0C6"/>
<dbReference type="SUPFAM" id="SSF51735">
    <property type="entry name" value="NAD(P)-binding Rossmann-fold domains"/>
    <property type="match status" value="1"/>
</dbReference>
<evidence type="ECO:0000256" key="11">
    <source>
        <dbReference type="ARBA" id="ARBA00023268"/>
    </source>
</evidence>
<keyword evidence="4 12" id="KW-0028">Amino-acid biosynthesis</keyword>
<dbReference type="GO" id="GO:0004488">
    <property type="term" value="F:methylenetetrahydrofolate dehydrogenase (NADP+) activity"/>
    <property type="evidence" value="ECO:0007669"/>
    <property type="project" value="UniProtKB-UniRule"/>
</dbReference>
<dbReference type="PANTHER" id="PTHR48099:SF5">
    <property type="entry name" value="C-1-TETRAHYDROFOLATE SYNTHASE, CYTOPLASMIC"/>
    <property type="match status" value="1"/>
</dbReference>
<dbReference type="InterPro" id="IPR046346">
    <property type="entry name" value="Aminoacid_DH-like_N_sf"/>
</dbReference>
<comment type="catalytic activity">
    <reaction evidence="12">
        <text>(6R)-5,10-methylene-5,6,7,8-tetrahydrofolate + NADP(+) = (6R)-5,10-methenyltetrahydrofolate + NADPH</text>
        <dbReference type="Rhea" id="RHEA:22812"/>
        <dbReference type="ChEBI" id="CHEBI:15636"/>
        <dbReference type="ChEBI" id="CHEBI:57455"/>
        <dbReference type="ChEBI" id="CHEBI:57783"/>
        <dbReference type="ChEBI" id="CHEBI:58349"/>
        <dbReference type="EC" id="1.5.1.5"/>
    </reaction>
</comment>
<comment type="similarity">
    <text evidence="12">Belongs to the tetrahydrofolate dehydrogenase/cyclohydrolase family.</text>
</comment>
<keyword evidence="10 12" id="KW-0486">Methionine biosynthesis</keyword>
<dbReference type="InterPro" id="IPR020630">
    <property type="entry name" value="THF_DH/CycHdrlase_cat_dom"/>
</dbReference>
<dbReference type="GO" id="GO:0006164">
    <property type="term" value="P:purine nucleotide biosynthetic process"/>
    <property type="evidence" value="ECO:0007669"/>
    <property type="project" value="UniProtKB-KW"/>
</dbReference>
<dbReference type="GO" id="GO:0035999">
    <property type="term" value="P:tetrahydrofolate interconversion"/>
    <property type="evidence" value="ECO:0007669"/>
    <property type="project" value="UniProtKB-UniRule"/>
</dbReference>
<name>A0A0F5H0C6_9BACT</name>
<dbReference type="Gene3D" id="3.40.50.10860">
    <property type="entry name" value="Leucine Dehydrogenase, chain A, domain 1"/>
    <property type="match status" value="1"/>
</dbReference>
<feature type="domain" description="Tetrahydrofolate dehydrogenase/cyclohydrolase catalytic" evidence="13">
    <location>
        <begin position="7"/>
        <end position="117"/>
    </location>
</feature>
<evidence type="ECO:0000256" key="2">
    <source>
        <dbReference type="ARBA" id="ARBA00011738"/>
    </source>
</evidence>
<evidence type="ECO:0000313" key="16">
    <source>
        <dbReference type="Proteomes" id="UP000033750"/>
    </source>
</evidence>
<keyword evidence="3 12" id="KW-0554">One-carbon metabolism</keyword>
<keyword evidence="8 12" id="KW-0560">Oxidoreductase</keyword>
<dbReference type="Gene3D" id="3.40.50.720">
    <property type="entry name" value="NAD(P)-binding Rossmann-like Domain"/>
    <property type="match status" value="1"/>
</dbReference>
<dbReference type="HAMAP" id="MF_01576">
    <property type="entry name" value="THF_DHG_CYH"/>
    <property type="match status" value="1"/>
</dbReference>
<keyword evidence="9 12" id="KW-0368">Histidine biosynthesis</keyword>
<dbReference type="GO" id="GO:0005829">
    <property type="term" value="C:cytosol"/>
    <property type="evidence" value="ECO:0007669"/>
    <property type="project" value="TreeGrafter"/>
</dbReference>
<evidence type="ECO:0000256" key="5">
    <source>
        <dbReference type="ARBA" id="ARBA00022755"/>
    </source>
</evidence>
<dbReference type="CDD" id="cd01080">
    <property type="entry name" value="NAD_bind_m-THF_DH_Cyclohyd"/>
    <property type="match status" value="1"/>
</dbReference>
<evidence type="ECO:0000256" key="7">
    <source>
        <dbReference type="ARBA" id="ARBA00022857"/>
    </source>
</evidence>
<keyword evidence="11 12" id="KW-0511">Multifunctional enzyme</keyword>
<dbReference type="Proteomes" id="UP000033750">
    <property type="component" value="Unassembled WGS sequence"/>
</dbReference>
<comment type="function">
    <text evidence="12">Catalyzes the oxidation of 5,10-methylenetetrahydrofolate to 5,10-methenyltetrahydrofolate and then the hydrolysis of 5,10-methenyltetrahydrofolate to 10-formyltetrahydrofolate.</text>
</comment>
<dbReference type="InterPro" id="IPR036291">
    <property type="entry name" value="NAD(P)-bd_dom_sf"/>
</dbReference>
<feature type="domain" description="Tetrahydrofolate dehydrogenase/cyclohydrolase NAD(P)-binding" evidence="14">
    <location>
        <begin position="141"/>
        <end position="286"/>
    </location>
</feature>
<dbReference type="SUPFAM" id="SSF53223">
    <property type="entry name" value="Aminoacid dehydrogenase-like, N-terminal domain"/>
    <property type="match status" value="1"/>
</dbReference>
<accession>A0A0F5H0C6</accession>
<dbReference type="OrthoDB" id="9803580at2"/>
<dbReference type="EC" id="3.5.4.9" evidence="12"/>